<dbReference type="PANTHER" id="PTHR42794:SF1">
    <property type="entry name" value="HEMIN IMPORT ATP-BINDING PROTEIN HMUV"/>
    <property type="match status" value="1"/>
</dbReference>
<evidence type="ECO:0000256" key="3">
    <source>
        <dbReference type="ARBA" id="ARBA00022840"/>
    </source>
</evidence>
<dbReference type="PROSITE" id="PS00211">
    <property type="entry name" value="ABC_TRANSPORTER_1"/>
    <property type="match status" value="1"/>
</dbReference>
<keyword evidence="1" id="KW-0813">Transport</keyword>
<name>A8ZTT3_DESOH</name>
<dbReference type="Proteomes" id="UP000008561">
    <property type="component" value="Chromosome"/>
</dbReference>
<evidence type="ECO:0000256" key="1">
    <source>
        <dbReference type="ARBA" id="ARBA00022448"/>
    </source>
</evidence>
<dbReference type="AlphaFoldDB" id="A8ZTT3"/>
<dbReference type="KEGG" id="dol:Dole_2062"/>
<dbReference type="Pfam" id="PF00005">
    <property type="entry name" value="ABC_tran"/>
    <property type="match status" value="1"/>
</dbReference>
<keyword evidence="8" id="KW-1185">Reference proteome</keyword>
<accession>A8ZTT3</accession>
<dbReference type="GO" id="GO:0016887">
    <property type="term" value="F:ATP hydrolysis activity"/>
    <property type="evidence" value="ECO:0007669"/>
    <property type="project" value="InterPro"/>
</dbReference>
<comment type="function">
    <text evidence="5">Part of the ABC transporter complex HmuTUV involved in hemin import. Responsible for energy coupling to the transport system.</text>
</comment>
<dbReference type="GO" id="GO:0005524">
    <property type="term" value="F:ATP binding"/>
    <property type="evidence" value="ECO:0007669"/>
    <property type="project" value="UniProtKB-KW"/>
</dbReference>
<evidence type="ECO:0000256" key="2">
    <source>
        <dbReference type="ARBA" id="ARBA00022741"/>
    </source>
</evidence>
<evidence type="ECO:0000256" key="5">
    <source>
        <dbReference type="ARBA" id="ARBA00037066"/>
    </source>
</evidence>
<dbReference type="STRING" id="96561.Dole_2062"/>
<keyword evidence="3" id="KW-0067">ATP-binding</keyword>
<dbReference type="CDD" id="cd03214">
    <property type="entry name" value="ABC_Iron-Siderophores_B12_Hemin"/>
    <property type="match status" value="1"/>
</dbReference>
<proteinExistence type="predicted"/>
<dbReference type="eggNOG" id="COG1120">
    <property type="taxonomic scope" value="Bacteria"/>
</dbReference>
<keyword evidence="2" id="KW-0547">Nucleotide-binding</keyword>
<sequence length="266" mass="29277">MIHAIAIDHLFCGYTDQPVLQEISFSVDPGSFFVIIGPNGSGKTTLLKAMARLLAADARRFDILGRPAGNYTFRSLAQTMAFVPQETRIDFPLTVEEFVLAGRSPYQGVLGIPDAADTEIARQAMVFTGIEHLSSRKLDQLSGGERQRAFIAKAVCQEPRLIMLDEPTASLDLAHQTRIMDLMERLKNEKGVTIVMVSHDINLAAMYGDTLLLLKEGRVVGKGAPGEILTYQVLEEAYGCVLLVDENPLGKFPRVTPVPDRLKIIH</sequence>
<dbReference type="PANTHER" id="PTHR42794">
    <property type="entry name" value="HEMIN IMPORT ATP-BINDING PROTEIN HMUV"/>
    <property type="match status" value="1"/>
</dbReference>
<dbReference type="InterPro" id="IPR003439">
    <property type="entry name" value="ABC_transporter-like_ATP-bd"/>
</dbReference>
<dbReference type="FunFam" id="3.40.50.300:FF:000134">
    <property type="entry name" value="Iron-enterobactin ABC transporter ATP-binding protein"/>
    <property type="match status" value="1"/>
</dbReference>
<dbReference type="RefSeq" id="WP_012175478.1">
    <property type="nucleotide sequence ID" value="NC_009943.1"/>
</dbReference>
<dbReference type="SMART" id="SM00382">
    <property type="entry name" value="AAA"/>
    <property type="match status" value="1"/>
</dbReference>
<dbReference type="HOGENOM" id="CLU_000604_1_11_7"/>
<reference evidence="7 8" key="1">
    <citation type="submission" date="2007-10" db="EMBL/GenBank/DDBJ databases">
        <title>Complete sequence of Desulfococcus oleovorans Hxd3.</title>
        <authorList>
            <consortium name="US DOE Joint Genome Institute"/>
            <person name="Copeland A."/>
            <person name="Lucas S."/>
            <person name="Lapidus A."/>
            <person name="Barry K."/>
            <person name="Glavina del Rio T."/>
            <person name="Dalin E."/>
            <person name="Tice H."/>
            <person name="Pitluck S."/>
            <person name="Kiss H."/>
            <person name="Brettin T."/>
            <person name="Bruce D."/>
            <person name="Detter J.C."/>
            <person name="Han C."/>
            <person name="Schmutz J."/>
            <person name="Larimer F."/>
            <person name="Land M."/>
            <person name="Hauser L."/>
            <person name="Kyrpides N."/>
            <person name="Kim E."/>
            <person name="Wawrik B."/>
            <person name="Richardson P."/>
        </authorList>
    </citation>
    <scope>NUCLEOTIDE SEQUENCE [LARGE SCALE GENOMIC DNA]</scope>
    <source>
        <strain evidence="8">DSM 6200 / JCM 39069 / Hxd3</strain>
    </source>
</reference>
<feature type="domain" description="ABC transporter" evidence="6">
    <location>
        <begin position="5"/>
        <end position="241"/>
    </location>
</feature>
<dbReference type="InterPro" id="IPR027417">
    <property type="entry name" value="P-loop_NTPase"/>
</dbReference>
<dbReference type="SUPFAM" id="SSF52540">
    <property type="entry name" value="P-loop containing nucleoside triphosphate hydrolases"/>
    <property type="match status" value="1"/>
</dbReference>
<evidence type="ECO:0000259" key="6">
    <source>
        <dbReference type="PROSITE" id="PS50893"/>
    </source>
</evidence>
<organism evidence="7 8">
    <name type="scientific">Desulfosudis oleivorans (strain DSM 6200 / JCM 39069 / Hxd3)</name>
    <name type="common">Desulfococcus oleovorans</name>
    <dbReference type="NCBI Taxonomy" id="96561"/>
    <lineage>
        <taxon>Bacteria</taxon>
        <taxon>Pseudomonadati</taxon>
        <taxon>Thermodesulfobacteriota</taxon>
        <taxon>Desulfobacteria</taxon>
        <taxon>Desulfobacterales</taxon>
        <taxon>Desulfosudaceae</taxon>
        <taxon>Desulfosudis</taxon>
    </lineage>
</organism>
<dbReference type="Gene3D" id="3.40.50.300">
    <property type="entry name" value="P-loop containing nucleotide triphosphate hydrolases"/>
    <property type="match status" value="1"/>
</dbReference>
<dbReference type="PROSITE" id="PS50893">
    <property type="entry name" value="ABC_TRANSPORTER_2"/>
    <property type="match status" value="1"/>
</dbReference>
<keyword evidence="4" id="KW-1278">Translocase</keyword>
<dbReference type="EMBL" id="CP000859">
    <property type="protein sequence ID" value="ABW67866.1"/>
    <property type="molecule type" value="Genomic_DNA"/>
</dbReference>
<dbReference type="InterPro" id="IPR003593">
    <property type="entry name" value="AAA+_ATPase"/>
</dbReference>
<dbReference type="OrthoDB" id="9809450at2"/>
<evidence type="ECO:0000256" key="4">
    <source>
        <dbReference type="ARBA" id="ARBA00022967"/>
    </source>
</evidence>
<evidence type="ECO:0000313" key="7">
    <source>
        <dbReference type="EMBL" id="ABW67866.1"/>
    </source>
</evidence>
<protein>
    <submittedName>
        <fullName evidence="7">ABC transporter-related protein</fullName>
    </submittedName>
</protein>
<evidence type="ECO:0000313" key="8">
    <source>
        <dbReference type="Proteomes" id="UP000008561"/>
    </source>
</evidence>
<gene>
    <name evidence="7" type="ordered locus">Dole_2062</name>
</gene>
<dbReference type="InterPro" id="IPR017871">
    <property type="entry name" value="ABC_transporter-like_CS"/>
</dbReference>